<dbReference type="PANTHER" id="PTHR33048:SF129">
    <property type="entry name" value="INTEGRAL MEMBRANE PROTEIN-RELATED"/>
    <property type="match status" value="1"/>
</dbReference>
<feature type="transmembrane region" description="Helical" evidence="6">
    <location>
        <begin position="229"/>
        <end position="247"/>
    </location>
</feature>
<keyword evidence="2 6" id="KW-0812">Transmembrane</keyword>
<dbReference type="InterPro" id="IPR052337">
    <property type="entry name" value="SAT4-like"/>
</dbReference>
<dbReference type="Proteomes" id="UP001152300">
    <property type="component" value="Unassembled WGS sequence"/>
</dbReference>
<evidence type="ECO:0000256" key="3">
    <source>
        <dbReference type="ARBA" id="ARBA00022989"/>
    </source>
</evidence>
<evidence type="ECO:0000256" key="6">
    <source>
        <dbReference type="SAM" id="Phobius"/>
    </source>
</evidence>
<gene>
    <name evidence="8" type="ORF">OCU04_006890</name>
</gene>
<evidence type="ECO:0000259" key="7">
    <source>
        <dbReference type="Pfam" id="PF20684"/>
    </source>
</evidence>
<name>A0A9X0DJD7_9HELO</name>
<dbReference type="OrthoDB" id="5429740at2759"/>
<sequence>MTISALMSQKPLSANDILVARGLRIVAPTQVNPNISEPFGTPAPPNVDHNSHATTLIIGEAFAIFFIALFTLARLFVRKWRTYFWGPDDWVIIPGALGGITYLALDIVTQTRGCLGKHIWNCTYDEVAWFIYIGQIQEPMFYFTVFSVKLSIALANQRLTGLASKRWQYIHRAFIGTFLCLLPITTFLNMFQCLPVPAGYSLWYVGGIADPASTIHCLNRTGISYGTRILHILTDVALLCVPIVIVLRLQMPRIKKYRLVAVFAIGGTSTLASIVRNVFVHKALGDFTYQGYIIWCFDIVDITFAVVVASLPALNGLVESALQRLGTFRSSKFLEGASSGTSSAWRRPRRVGSEAHLARHAGSAELVDEEWRSESSHSKAFRVEQPTELTAY</sequence>
<evidence type="ECO:0000256" key="1">
    <source>
        <dbReference type="ARBA" id="ARBA00004141"/>
    </source>
</evidence>
<keyword evidence="3 6" id="KW-1133">Transmembrane helix</keyword>
<dbReference type="Pfam" id="PF20684">
    <property type="entry name" value="Fung_rhodopsin"/>
    <property type="match status" value="1"/>
</dbReference>
<keyword evidence="9" id="KW-1185">Reference proteome</keyword>
<evidence type="ECO:0000256" key="5">
    <source>
        <dbReference type="ARBA" id="ARBA00038359"/>
    </source>
</evidence>
<dbReference type="EMBL" id="JAPEIS010000007">
    <property type="protein sequence ID" value="KAJ8064560.1"/>
    <property type="molecule type" value="Genomic_DNA"/>
</dbReference>
<protein>
    <recommendedName>
        <fullName evidence="7">Rhodopsin domain-containing protein</fullName>
    </recommendedName>
</protein>
<evidence type="ECO:0000256" key="4">
    <source>
        <dbReference type="ARBA" id="ARBA00023136"/>
    </source>
</evidence>
<proteinExistence type="inferred from homology"/>
<keyword evidence="4 6" id="KW-0472">Membrane</keyword>
<feature type="transmembrane region" description="Helical" evidence="6">
    <location>
        <begin position="129"/>
        <end position="148"/>
    </location>
</feature>
<evidence type="ECO:0000313" key="9">
    <source>
        <dbReference type="Proteomes" id="UP001152300"/>
    </source>
</evidence>
<feature type="transmembrane region" description="Helical" evidence="6">
    <location>
        <begin position="56"/>
        <end position="77"/>
    </location>
</feature>
<evidence type="ECO:0000313" key="8">
    <source>
        <dbReference type="EMBL" id="KAJ8064560.1"/>
    </source>
</evidence>
<comment type="similarity">
    <text evidence="5">Belongs to the SAT4 family.</text>
</comment>
<feature type="transmembrane region" description="Helical" evidence="6">
    <location>
        <begin position="89"/>
        <end position="109"/>
    </location>
</feature>
<evidence type="ECO:0000256" key="2">
    <source>
        <dbReference type="ARBA" id="ARBA00022692"/>
    </source>
</evidence>
<accession>A0A9X0DJD7</accession>
<dbReference type="PANTHER" id="PTHR33048">
    <property type="entry name" value="PTH11-LIKE INTEGRAL MEMBRANE PROTEIN (AFU_ORTHOLOGUE AFUA_5G11245)"/>
    <property type="match status" value="1"/>
</dbReference>
<feature type="transmembrane region" description="Helical" evidence="6">
    <location>
        <begin position="259"/>
        <end position="280"/>
    </location>
</feature>
<organism evidence="8 9">
    <name type="scientific">Sclerotinia nivalis</name>
    <dbReference type="NCBI Taxonomy" id="352851"/>
    <lineage>
        <taxon>Eukaryota</taxon>
        <taxon>Fungi</taxon>
        <taxon>Dikarya</taxon>
        <taxon>Ascomycota</taxon>
        <taxon>Pezizomycotina</taxon>
        <taxon>Leotiomycetes</taxon>
        <taxon>Helotiales</taxon>
        <taxon>Sclerotiniaceae</taxon>
        <taxon>Sclerotinia</taxon>
    </lineage>
</organism>
<dbReference type="AlphaFoldDB" id="A0A9X0DJD7"/>
<feature type="transmembrane region" description="Helical" evidence="6">
    <location>
        <begin position="169"/>
        <end position="191"/>
    </location>
</feature>
<feature type="domain" description="Rhodopsin" evidence="7">
    <location>
        <begin position="73"/>
        <end position="318"/>
    </location>
</feature>
<comment type="subcellular location">
    <subcellularLocation>
        <location evidence="1">Membrane</location>
        <topology evidence="1">Multi-pass membrane protein</topology>
    </subcellularLocation>
</comment>
<feature type="transmembrane region" description="Helical" evidence="6">
    <location>
        <begin position="292"/>
        <end position="314"/>
    </location>
</feature>
<reference evidence="8" key="1">
    <citation type="submission" date="2022-11" db="EMBL/GenBank/DDBJ databases">
        <title>Genome Resource of Sclerotinia nivalis Strain SnTB1, a Plant Pathogen Isolated from American Ginseng.</title>
        <authorList>
            <person name="Fan S."/>
        </authorList>
    </citation>
    <scope>NUCLEOTIDE SEQUENCE</scope>
    <source>
        <strain evidence="8">SnTB1</strain>
    </source>
</reference>
<dbReference type="GO" id="GO:0016020">
    <property type="term" value="C:membrane"/>
    <property type="evidence" value="ECO:0007669"/>
    <property type="project" value="UniProtKB-SubCell"/>
</dbReference>
<comment type="caution">
    <text evidence="8">The sequence shown here is derived from an EMBL/GenBank/DDBJ whole genome shotgun (WGS) entry which is preliminary data.</text>
</comment>
<dbReference type="InterPro" id="IPR049326">
    <property type="entry name" value="Rhodopsin_dom_fungi"/>
</dbReference>